<dbReference type="Gene3D" id="3.90.1530.10">
    <property type="entry name" value="Conserved hypothetical protein from pyrococcus furiosus pfu- 392566-001, ParB domain"/>
    <property type="match status" value="1"/>
</dbReference>
<evidence type="ECO:0000313" key="2">
    <source>
        <dbReference type="Proteomes" id="UP000003835"/>
    </source>
</evidence>
<dbReference type="EMBL" id="DS989843">
    <property type="protein sequence ID" value="EDX77781.1"/>
    <property type="molecule type" value="Genomic_DNA"/>
</dbReference>
<organism evidence="1 2">
    <name type="scientific">Coleofasciculus chthonoplastes PCC 7420</name>
    <dbReference type="NCBI Taxonomy" id="118168"/>
    <lineage>
        <taxon>Bacteria</taxon>
        <taxon>Bacillati</taxon>
        <taxon>Cyanobacteriota</taxon>
        <taxon>Cyanophyceae</taxon>
        <taxon>Coleofasciculales</taxon>
        <taxon>Coleofasciculaceae</taxon>
        <taxon>Coleofasciculus</taxon>
    </lineage>
</organism>
<proteinExistence type="predicted"/>
<reference evidence="1 2" key="1">
    <citation type="submission" date="2008-07" db="EMBL/GenBank/DDBJ databases">
        <authorList>
            <person name="Tandeau de Marsac N."/>
            <person name="Ferriera S."/>
            <person name="Johnson J."/>
            <person name="Kravitz S."/>
            <person name="Beeson K."/>
            <person name="Sutton G."/>
            <person name="Rogers Y.-H."/>
            <person name="Friedman R."/>
            <person name="Frazier M."/>
            <person name="Venter J.C."/>
        </authorList>
    </citation>
    <scope>NUCLEOTIDE SEQUENCE [LARGE SCALE GENOMIC DNA]</scope>
    <source>
        <strain evidence="1 2">PCC 7420</strain>
    </source>
</reference>
<dbReference type="Proteomes" id="UP000003835">
    <property type="component" value="Unassembled WGS sequence"/>
</dbReference>
<dbReference type="OrthoDB" id="583556at2"/>
<accession>B4VKM7</accession>
<dbReference type="SUPFAM" id="SSF110849">
    <property type="entry name" value="ParB/Sulfiredoxin"/>
    <property type="match status" value="1"/>
</dbReference>
<keyword evidence="2" id="KW-1185">Reference proteome</keyword>
<dbReference type="AlphaFoldDB" id="B4VKM7"/>
<name>B4VKM7_9CYAN</name>
<dbReference type="RefSeq" id="WP_006099042.1">
    <property type="nucleotide sequence ID" value="NZ_DS989843.1"/>
</dbReference>
<gene>
    <name evidence="1" type="ORF">MC7420_3105</name>
</gene>
<dbReference type="InterPro" id="IPR036086">
    <property type="entry name" value="ParB/Sulfiredoxin_sf"/>
</dbReference>
<protein>
    <submittedName>
        <fullName evidence="1">Uncharacterized protein</fullName>
    </submittedName>
</protein>
<dbReference type="HOGENOM" id="CLU_2583669_0_0_3"/>
<evidence type="ECO:0000313" key="1">
    <source>
        <dbReference type="EMBL" id="EDX77781.1"/>
    </source>
</evidence>
<sequence length="80" mass="9116">MQIQQVRLSEIQTVSYSELEPKKLKALENSYDSFETQLNSKSNPIALDRGAGKPYQILDGRHRVYLARKKGYSSVPARFA</sequence>